<reference evidence="2" key="1">
    <citation type="journal article" date="2022" name="bioRxiv">
        <title>Sequencing and chromosome-scale assembly of the giantPleurodeles waltlgenome.</title>
        <authorList>
            <person name="Brown T."/>
            <person name="Elewa A."/>
            <person name="Iarovenko S."/>
            <person name="Subramanian E."/>
            <person name="Araus A.J."/>
            <person name="Petzold A."/>
            <person name="Susuki M."/>
            <person name="Suzuki K.-i.T."/>
            <person name="Hayashi T."/>
            <person name="Toyoda A."/>
            <person name="Oliveira C."/>
            <person name="Osipova E."/>
            <person name="Leigh N.D."/>
            <person name="Simon A."/>
            <person name="Yun M.H."/>
        </authorList>
    </citation>
    <scope>NUCLEOTIDE SEQUENCE</scope>
    <source>
        <strain evidence="2">20211129_DDA</strain>
        <tissue evidence="2">Liver</tissue>
    </source>
</reference>
<dbReference type="AlphaFoldDB" id="A0AAV7TQD2"/>
<evidence type="ECO:0000256" key="1">
    <source>
        <dbReference type="SAM" id="MobiDB-lite"/>
    </source>
</evidence>
<name>A0AAV7TQD2_PLEWA</name>
<proteinExistence type="predicted"/>
<sequence length="189" mass="20161">MAPPAGRGHTEPGPLPRPLRHSSLCSPPGMDDSPTAAPHCSTRPIREGQHRITQQGRGATEAAPDFKSHNRAADCLLQHSPGDGARTLEVVLQAPDPPEASRSRTATWSGPHLRPAGPQFDSASWPHTPGKPTHRAGAHTPRIRANQACSPPVLLELAHFSKPVHRRSESPPPLEPGEDNPLSGRIVCS</sequence>
<dbReference type="Proteomes" id="UP001066276">
    <property type="component" value="Chromosome 3_2"/>
</dbReference>
<feature type="region of interest" description="Disordered" evidence="1">
    <location>
        <begin position="1"/>
        <end position="72"/>
    </location>
</feature>
<accession>A0AAV7TQD2</accession>
<organism evidence="2 3">
    <name type="scientific">Pleurodeles waltl</name>
    <name type="common">Iberian ribbed newt</name>
    <dbReference type="NCBI Taxonomy" id="8319"/>
    <lineage>
        <taxon>Eukaryota</taxon>
        <taxon>Metazoa</taxon>
        <taxon>Chordata</taxon>
        <taxon>Craniata</taxon>
        <taxon>Vertebrata</taxon>
        <taxon>Euteleostomi</taxon>
        <taxon>Amphibia</taxon>
        <taxon>Batrachia</taxon>
        <taxon>Caudata</taxon>
        <taxon>Salamandroidea</taxon>
        <taxon>Salamandridae</taxon>
        <taxon>Pleurodelinae</taxon>
        <taxon>Pleurodeles</taxon>
    </lineage>
</organism>
<feature type="region of interest" description="Disordered" evidence="1">
    <location>
        <begin position="94"/>
        <end position="139"/>
    </location>
</feature>
<evidence type="ECO:0000313" key="2">
    <source>
        <dbReference type="EMBL" id="KAJ1178424.1"/>
    </source>
</evidence>
<gene>
    <name evidence="2" type="ORF">NDU88_003670</name>
</gene>
<evidence type="ECO:0000313" key="3">
    <source>
        <dbReference type="Proteomes" id="UP001066276"/>
    </source>
</evidence>
<protein>
    <submittedName>
        <fullName evidence="2">Uncharacterized protein</fullName>
    </submittedName>
</protein>
<comment type="caution">
    <text evidence="2">The sequence shown here is derived from an EMBL/GenBank/DDBJ whole genome shotgun (WGS) entry which is preliminary data.</text>
</comment>
<feature type="region of interest" description="Disordered" evidence="1">
    <location>
        <begin position="160"/>
        <end position="189"/>
    </location>
</feature>
<dbReference type="EMBL" id="JANPWB010000006">
    <property type="protein sequence ID" value="KAJ1178424.1"/>
    <property type="molecule type" value="Genomic_DNA"/>
</dbReference>
<keyword evidence="3" id="KW-1185">Reference proteome</keyword>